<evidence type="ECO:0000256" key="8">
    <source>
        <dbReference type="ARBA" id="ARBA00031423"/>
    </source>
</evidence>
<keyword evidence="7 10" id="KW-0119">Carbohydrate metabolism</keyword>
<comment type="catalytic activity">
    <reaction evidence="1 10">
        <text>Transfers a segment of a (1-&gt;4)-alpha-D-glucan to a new position in an acceptor, which may be glucose or a (1-&gt;4)-alpha-D-glucan.</text>
        <dbReference type="EC" id="2.4.1.25"/>
    </reaction>
</comment>
<evidence type="ECO:0000256" key="10">
    <source>
        <dbReference type="RuleBase" id="RU361207"/>
    </source>
</evidence>
<keyword evidence="5 10" id="KW-0328">Glycosyltransferase</keyword>
<dbReference type="OrthoDB" id="9811841at2"/>
<reference evidence="12" key="1">
    <citation type="submission" date="2018-02" db="EMBL/GenBank/DDBJ databases">
        <authorList>
            <person name="Hausmann B."/>
        </authorList>
    </citation>
    <scope>NUCLEOTIDE SEQUENCE [LARGE SCALE GENOMIC DNA]</scope>
    <source>
        <strain evidence="12">Peat soil MAG SbA1</strain>
    </source>
</reference>
<dbReference type="AlphaFoldDB" id="A0A2U3K3P8"/>
<dbReference type="PANTHER" id="PTHR32438:SF5">
    <property type="entry name" value="4-ALPHA-GLUCANOTRANSFERASE DPE1, CHLOROPLASTIC_AMYLOPLASTIC"/>
    <property type="match status" value="1"/>
</dbReference>
<dbReference type="Gene3D" id="3.20.20.80">
    <property type="entry name" value="Glycosidases"/>
    <property type="match status" value="1"/>
</dbReference>
<evidence type="ECO:0000256" key="3">
    <source>
        <dbReference type="ARBA" id="ARBA00012560"/>
    </source>
</evidence>
<organism evidence="11 12">
    <name type="scientific">Candidatus Sulfotelmatobacter kueseliae</name>
    <dbReference type="NCBI Taxonomy" id="2042962"/>
    <lineage>
        <taxon>Bacteria</taxon>
        <taxon>Pseudomonadati</taxon>
        <taxon>Acidobacteriota</taxon>
        <taxon>Terriglobia</taxon>
        <taxon>Terriglobales</taxon>
        <taxon>Candidatus Korobacteraceae</taxon>
        <taxon>Candidatus Sulfotelmatobacter</taxon>
    </lineage>
</organism>
<gene>
    <name evidence="11" type="primary">malQ</name>
    <name evidence="11" type="ORF">SBA1_1210003</name>
</gene>
<dbReference type="Pfam" id="PF02446">
    <property type="entry name" value="Glyco_hydro_77"/>
    <property type="match status" value="1"/>
</dbReference>
<dbReference type="Proteomes" id="UP000238701">
    <property type="component" value="Unassembled WGS sequence"/>
</dbReference>
<dbReference type="NCBIfam" id="TIGR00217">
    <property type="entry name" value="malQ"/>
    <property type="match status" value="1"/>
</dbReference>
<evidence type="ECO:0000256" key="2">
    <source>
        <dbReference type="ARBA" id="ARBA00005684"/>
    </source>
</evidence>
<evidence type="ECO:0000256" key="9">
    <source>
        <dbReference type="ARBA" id="ARBA00031501"/>
    </source>
</evidence>
<protein>
    <recommendedName>
        <fullName evidence="4 10">4-alpha-glucanotransferase</fullName>
        <ecNumber evidence="3 10">2.4.1.25</ecNumber>
    </recommendedName>
    <alternativeName>
        <fullName evidence="8 10">Amylomaltase</fullName>
    </alternativeName>
    <alternativeName>
        <fullName evidence="9 10">Disproportionating enzyme</fullName>
    </alternativeName>
</protein>
<evidence type="ECO:0000256" key="1">
    <source>
        <dbReference type="ARBA" id="ARBA00000439"/>
    </source>
</evidence>
<name>A0A2U3K3P8_9BACT</name>
<evidence type="ECO:0000256" key="7">
    <source>
        <dbReference type="ARBA" id="ARBA00023277"/>
    </source>
</evidence>
<comment type="similarity">
    <text evidence="2 10">Belongs to the disproportionating enzyme family.</text>
</comment>
<dbReference type="InterPro" id="IPR017853">
    <property type="entry name" value="GH"/>
</dbReference>
<dbReference type="EC" id="2.4.1.25" evidence="3 10"/>
<dbReference type="GO" id="GO:0004134">
    <property type="term" value="F:4-alpha-glucanotransferase activity"/>
    <property type="evidence" value="ECO:0007669"/>
    <property type="project" value="UniProtKB-EC"/>
</dbReference>
<dbReference type="PANTHER" id="PTHR32438">
    <property type="entry name" value="4-ALPHA-GLUCANOTRANSFERASE DPE1, CHLOROPLASTIC/AMYLOPLASTIC"/>
    <property type="match status" value="1"/>
</dbReference>
<dbReference type="InterPro" id="IPR003385">
    <property type="entry name" value="Glyco_hydro_77"/>
</dbReference>
<dbReference type="GO" id="GO:0005975">
    <property type="term" value="P:carbohydrate metabolic process"/>
    <property type="evidence" value="ECO:0007669"/>
    <property type="project" value="InterPro"/>
</dbReference>
<accession>A0A2U3K3P8</accession>
<sequence length="520" mass="59028">MPFPRASGILLHPTSLPSRGGVGDFGPSAYAFADFLASARQGLWQVLPLGPLGYGASPYSSTSAFAGNPLLISLERLADRGWIDRAKVDALGSGVEPVDYLSVFHHKLPLVFEAARNFLRSAAPNARSRYESFCRQNQWWLDDFVLFDGLRAHFHLETWNRWPRELTHRDPVAIEKAHAEMIDELDVRRAVQFFFFEQWQALRAYCAQRSIRVVGDIAIFVSFDSADVWTHPDLFRLNSELDPEVVAGVPPDFFSKNGQRWGNPLYRWDVMKEKGYAWWIDRMRWATHNFDYIRLDHFRGFSQCWEIPASEPTAIHGRWVDGPKDDLFVKLREALGGLPFFAEDLGYITPDVHELRERLKIPGMAVLQFGFGNVGAHTHLPHTFTTEKVVYTGTHDNDTLLGWWESSATDYERQQVEAYLGGGKDRCEDHDRCDDGVNWAMIRAASSSVASLCVVPMQDVLGLGSDARMNVPSREHGNWRWRFAAELLRPELAKKLATLAEVSDRLPQPLPAVANEEWAA</sequence>
<evidence type="ECO:0000313" key="11">
    <source>
        <dbReference type="EMBL" id="SPF34276.1"/>
    </source>
</evidence>
<evidence type="ECO:0000256" key="4">
    <source>
        <dbReference type="ARBA" id="ARBA00020295"/>
    </source>
</evidence>
<evidence type="ECO:0000256" key="5">
    <source>
        <dbReference type="ARBA" id="ARBA00022676"/>
    </source>
</evidence>
<evidence type="ECO:0000313" key="12">
    <source>
        <dbReference type="Proteomes" id="UP000238701"/>
    </source>
</evidence>
<proteinExistence type="inferred from homology"/>
<evidence type="ECO:0000256" key="6">
    <source>
        <dbReference type="ARBA" id="ARBA00022679"/>
    </source>
</evidence>
<dbReference type="EMBL" id="OMOD01000026">
    <property type="protein sequence ID" value="SPF34276.1"/>
    <property type="molecule type" value="Genomic_DNA"/>
</dbReference>
<keyword evidence="6 10" id="KW-0808">Transferase</keyword>
<dbReference type="SUPFAM" id="SSF51445">
    <property type="entry name" value="(Trans)glycosidases"/>
    <property type="match status" value="1"/>
</dbReference>
<dbReference type="NCBIfam" id="NF011080">
    <property type="entry name" value="PRK14508.1-3"/>
    <property type="match status" value="1"/>
</dbReference>